<gene>
    <name evidence="3" type="ORF">V1634_33470</name>
</gene>
<comment type="caution">
    <text evidence="3">The sequence shown here is derived from an EMBL/GenBank/DDBJ whole genome shotgun (WGS) entry which is preliminary data.</text>
</comment>
<keyword evidence="1" id="KW-1133">Transmembrane helix</keyword>
<evidence type="ECO:0000313" key="3">
    <source>
        <dbReference type="EMBL" id="MEE6311748.1"/>
    </source>
</evidence>
<protein>
    <submittedName>
        <fullName evidence="3">Acyltransferase</fullName>
        <ecNumber evidence="3">2.3.1.-</ecNumber>
    </submittedName>
</protein>
<dbReference type="Proteomes" id="UP001339911">
    <property type="component" value="Unassembled WGS sequence"/>
</dbReference>
<feature type="transmembrane region" description="Helical" evidence="1">
    <location>
        <begin position="294"/>
        <end position="319"/>
    </location>
</feature>
<evidence type="ECO:0000259" key="2">
    <source>
        <dbReference type="Pfam" id="PF01757"/>
    </source>
</evidence>
<feature type="domain" description="Acyltransferase 3" evidence="2">
    <location>
        <begin position="17"/>
        <end position="358"/>
    </location>
</feature>
<keyword evidence="3" id="KW-0808">Transferase</keyword>
<accession>A0ABU7SP65</accession>
<feature type="transmembrane region" description="Helical" evidence="1">
    <location>
        <begin position="137"/>
        <end position="157"/>
    </location>
</feature>
<keyword evidence="4" id="KW-1185">Reference proteome</keyword>
<sequence length="455" mass="49454">MRRLRELAGRTPAERERYVDLLRAVAIVLVVIGHWLIAVLEHDAGRLRGHNALEEIAWGRPGTWLFQVMPLFFLVGGYANAASLTGHRRRGGDAGGWLTDRSGRLIRPTTVLLVLLALAALGARLLGAGPTQVREVVWYATVPLWFLSAYLCVVLLTPVTYALHQRYGLVVPVVLLGLLALGDLARLLGEERLGYGNFLFGWLAMHQVGFAWRTGNLPMRPRVGWPLLVVGLTALLLLTLVGPYPTSMINQPDQRIQNMSPPSLALLALATAQLGLIMLLRARAERWLHRTRPWMLVVAVNSVVLTIFLWHLTAVILLAGALDALGALPSPPVGGTAWWLWRIPWLIMLAGALAVLVAVFGRIELRGSRRPSSRPRAMPAALCRTLARPLPRLLLVVSGFAATVVGLFSNNVAPKSGEYLLGLPTGALVAYLAGAGLLRLLRSVPAAARADRPSG</sequence>
<evidence type="ECO:0000256" key="1">
    <source>
        <dbReference type="SAM" id="Phobius"/>
    </source>
</evidence>
<dbReference type="RefSeq" id="WP_331211635.1">
    <property type="nucleotide sequence ID" value="NZ_JAZGQL010000037.1"/>
</dbReference>
<evidence type="ECO:0000313" key="4">
    <source>
        <dbReference type="Proteomes" id="UP001339911"/>
    </source>
</evidence>
<feature type="transmembrane region" description="Helical" evidence="1">
    <location>
        <begin position="194"/>
        <end position="212"/>
    </location>
</feature>
<keyword evidence="1" id="KW-0812">Transmembrane</keyword>
<feature type="transmembrane region" description="Helical" evidence="1">
    <location>
        <begin position="224"/>
        <end position="244"/>
    </location>
</feature>
<dbReference type="InterPro" id="IPR002656">
    <property type="entry name" value="Acyl_transf_3_dom"/>
</dbReference>
<name>A0ABU7SP65_9ACTN</name>
<organism evidence="3 4">
    <name type="scientific">Plantactinospora veratri</name>
    <dbReference type="NCBI Taxonomy" id="1436122"/>
    <lineage>
        <taxon>Bacteria</taxon>
        <taxon>Bacillati</taxon>
        <taxon>Actinomycetota</taxon>
        <taxon>Actinomycetes</taxon>
        <taxon>Micromonosporales</taxon>
        <taxon>Micromonosporaceae</taxon>
        <taxon>Plantactinospora</taxon>
    </lineage>
</organism>
<feature type="transmembrane region" description="Helical" evidence="1">
    <location>
        <begin position="419"/>
        <end position="441"/>
    </location>
</feature>
<dbReference type="GO" id="GO:0016746">
    <property type="term" value="F:acyltransferase activity"/>
    <property type="evidence" value="ECO:0007669"/>
    <property type="project" value="UniProtKB-KW"/>
</dbReference>
<feature type="transmembrane region" description="Helical" evidence="1">
    <location>
        <begin position="393"/>
        <end position="413"/>
    </location>
</feature>
<feature type="transmembrane region" description="Helical" evidence="1">
    <location>
        <begin position="21"/>
        <end position="40"/>
    </location>
</feature>
<reference evidence="3 4" key="1">
    <citation type="submission" date="2024-01" db="EMBL/GenBank/DDBJ databases">
        <title>Genome insights into Plantactinospora veratri sp. nov.</title>
        <authorList>
            <person name="Wang L."/>
        </authorList>
    </citation>
    <scope>NUCLEOTIDE SEQUENCE [LARGE SCALE GENOMIC DNA]</scope>
    <source>
        <strain evidence="3 4">NEAU-FHS4</strain>
    </source>
</reference>
<dbReference type="Pfam" id="PF01757">
    <property type="entry name" value="Acyl_transf_3"/>
    <property type="match status" value="1"/>
</dbReference>
<feature type="transmembrane region" description="Helical" evidence="1">
    <location>
        <begin position="339"/>
        <end position="360"/>
    </location>
</feature>
<proteinExistence type="predicted"/>
<feature type="transmembrane region" description="Helical" evidence="1">
    <location>
        <begin position="105"/>
        <end position="125"/>
    </location>
</feature>
<feature type="transmembrane region" description="Helical" evidence="1">
    <location>
        <begin position="64"/>
        <end position="84"/>
    </location>
</feature>
<dbReference type="EMBL" id="JAZGQL010000037">
    <property type="protein sequence ID" value="MEE6311748.1"/>
    <property type="molecule type" value="Genomic_DNA"/>
</dbReference>
<keyword evidence="3" id="KW-0012">Acyltransferase</keyword>
<keyword evidence="1" id="KW-0472">Membrane</keyword>
<feature type="transmembrane region" description="Helical" evidence="1">
    <location>
        <begin position="264"/>
        <end position="282"/>
    </location>
</feature>
<feature type="transmembrane region" description="Helical" evidence="1">
    <location>
        <begin position="169"/>
        <end position="188"/>
    </location>
</feature>
<dbReference type="EC" id="2.3.1.-" evidence="3"/>